<evidence type="ECO:0000313" key="2">
    <source>
        <dbReference type="Proteomes" id="UP000253729"/>
    </source>
</evidence>
<organism evidence="1 2">
    <name type="scientific">Aspergillus welwitschiae</name>
    <dbReference type="NCBI Taxonomy" id="1341132"/>
    <lineage>
        <taxon>Eukaryota</taxon>
        <taxon>Fungi</taxon>
        <taxon>Dikarya</taxon>
        <taxon>Ascomycota</taxon>
        <taxon>Pezizomycotina</taxon>
        <taxon>Eurotiomycetes</taxon>
        <taxon>Eurotiomycetidae</taxon>
        <taxon>Eurotiales</taxon>
        <taxon>Aspergillaceae</taxon>
        <taxon>Aspergillus</taxon>
        <taxon>Aspergillus subgen. Circumdati</taxon>
    </lineage>
</organism>
<sequence length="79" mass="9078">MILAYRRLTYIRFTCTLLANNHACNLHLAYLVDLYMVFTVMIPPRKLTYSSSLAAVYQSYHFVYQSTVASPYHVLLPGA</sequence>
<gene>
    <name evidence="1" type="ORF">BDQ94DRAFT_143048</name>
</gene>
<name>A0A3F3Q484_9EURO</name>
<keyword evidence="2" id="KW-1185">Reference proteome</keyword>
<dbReference type="AlphaFoldDB" id="A0A3F3Q484"/>
<accession>A0A3F3Q484</accession>
<reference evidence="1 2" key="1">
    <citation type="submission" date="2018-07" db="EMBL/GenBank/DDBJ databases">
        <title>The genomes of Aspergillus section Nigri reveals drivers in fungal speciation.</title>
        <authorList>
            <consortium name="DOE Joint Genome Institute"/>
            <person name="Vesth T.C."/>
            <person name="Nybo J."/>
            <person name="Theobald S."/>
            <person name="Brandl J."/>
            <person name="Frisvad J.C."/>
            <person name="Nielsen K.F."/>
            <person name="Lyhne E.K."/>
            <person name="Kogle M.E."/>
            <person name="Kuo A."/>
            <person name="Riley R."/>
            <person name="Clum A."/>
            <person name="Nolan M."/>
            <person name="Lipzen A."/>
            <person name="Salamov A."/>
            <person name="Henrissat B."/>
            <person name="Wiebenga A."/>
            <person name="De vries R.P."/>
            <person name="Grigoriev I.V."/>
            <person name="Mortensen U.H."/>
            <person name="Andersen M.R."/>
            <person name="Baker S.E."/>
        </authorList>
    </citation>
    <scope>NUCLEOTIDE SEQUENCE [LARGE SCALE GENOMIC DNA]</scope>
    <source>
        <strain evidence="1 2">CBS 139.54b</strain>
    </source>
</reference>
<dbReference type="GeneID" id="38134505"/>
<evidence type="ECO:0000313" key="1">
    <source>
        <dbReference type="EMBL" id="RDH33990.1"/>
    </source>
</evidence>
<protein>
    <submittedName>
        <fullName evidence="1">Uncharacterized protein</fullName>
    </submittedName>
</protein>
<proteinExistence type="predicted"/>
<dbReference type="EMBL" id="KZ852045">
    <property type="protein sequence ID" value="RDH33990.1"/>
    <property type="molecule type" value="Genomic_DNA"/>
</dbReference>
<dbReference type="Proteomes" id="UP000253729">
    <property type="component" value="Unassembled WGS sequence"/>
</dbReference>
<dbReference type="RefSeq" id="XP_026627012.1">
    <property type="nucleotide sequence ID" value="XM_026766149.1"/>
</dbReference>